<proteinExistence type="predicted"/>
<organism evidence="1 2">
    <name type="scientific">Methanoculleus chikugoensis</name>
    <dbReference type="NCBI Taxonomy" id="118126"/>
    <lineage>
        <taxon>Archaea</taxon>
        <taxon>Methanobacteriati</taxon>
        <taxon>Methanobacteriota</taxon>
        <taxon>Stenosarchaea group</taxon>
        <taxon>Methanomicrobia</taxon>
        <taxon>Methanomicrobiales</taxon>
        <taxon>Methanomicrobiaceae</taxon>
        <taxon>Methanoculleus</taxon>
    </lineage>
</organism>
<reference evidence="1 2" key="1">
    <citation type="submission" date="2019-06" db="EMBL/GenBank/DDBJ databases">
        <title>Complete genome sequence of Methanoculleus chikugoensis strain MG62.</title>
        <authorList>
            <person name="Asakawa S."/>
            <person name="Dianou D."/>
        </authorList>
    </citation>
    <scope>NUCLEOTIDE SEQUENCE [LARGE SCALE GENOMIC DNA]</scope>
    <source>
        <strain evidence="1 2">MG62</strain>
    </source>
</reference>
<evidence type="ECO:0000313" key="2">
    <source>
        <dbReference type="Proteomes" id="UP000824969"/>
    </source>
</evidence>
<protein>
    <submittedName>
        <fullName evidence="1">Uncharacterized protein</fullName>
    </submittedName>
</protein>
<evidence type="ECO:0000313" key="1">
    <source>
        <dbReference type="EMBL" id="BBL67256.1"/>
    </source>
</evidence>
<sequence length="135" mass="15478">MVGGICDVNVTKRNTFEIERKNFIKCAVEVWRLRNHIEPIKEKQFTVIRHSILNLFYLFEKEGISFVELKNQAYDAGMALEVIDIEENSQLPKGSVTIKEVIEPLVLLNGQVINQGQVILEKGTLEDVPMLIHEE</sequence>
<gene>
    <name evidence="1" type="ORF">MchiMG62_04370</name>
</gene>
<keyword evidence="2" id="KW-1185">Reference proteome</keyword>
<dbReference type="EMBL" id="AP019781">
    <property type="protein sequence ID" value="BBL67256.1"/>
    <property type="molecule type" value="Genomic_DNA"/>
</dbReference>
<dbReference type="Proteomes" id="UP000824969">
    <property type="component" value="Chromosome"/>
</dbReference>
<name>A0ABM7H359_9EURY</name>
<accession>A0ABM7H359</accession>